<dbReference type="InterPro" id="IPR007197">
    <property type="entry name" value="rSAM"/>
</dbReference>
<dbReference type="PIRSF" id="PIRSF037420">
    <property type="entry name" value="PQQ_syn_pqqE"/>
    <property type="match status" value="1"/>
</dbReference>
<dbReference type="Pfam" id="PF04055">
    <property type="entry name" value="Radical_SAM"/>
    <property type="match status" value="1"/>
</dbReference>
<dbReference type="InterPro" id="IPR017200">
    <property type="entry name" value="PqqE-like"/>
</dbReference>
<evidence type="ECO:0000256" key="4">
    <source>
        <dbReference type="ARBA" id="ARBA00022723"/>
    </source>
</evidence>
<dbReference type="PANTHER" id="PTHR11228:SF7">
    <property type="entry name" value="PQQA PEPTIDE CYCLASE"/>
    <property type="match status" value="1"/>
</dbReference>
<dbReference type="Pfam" id="PF13186">
    <property type="entry name" value="SPASM"/>
    <property type="match status" value="1"/>
</dbReference>
<dbReference type="NCBIfam" id="TIGR04085">
    <property type="entry name" value="rSAM_more_4Fe4S"/>
    <property type="match status" value="1"/>
</dbReference>
<name>A0A0B7MCY9_9FIRM</name>
<keyword evidence="9" id="KW-1185">Reference proteome</keyword>
<comment type="cofactor">
    <cofactor evidence="1">
        <name>[4Fe-4S] cluster</name>
        <dbReference type="ChEBI" id="CHEBI:49883"/>
    </cofactor>
</comment>
<dbReference type="CDD" id="cd01335">
    <property type="entry name" value="Radical_SAM"/>
    <property type="match status" value="1"/>
</dbReference>
<feature type="domain" description="Radical SAM core" evidence="7">
    <location>
        <begin position="2"/>
        <end position="200"/>
    </location>
</feature>
<dbReference type="Gene3D" id="3.20.20.70">
    <property type="entry name" value="Aldolase class I"/>
    <property type="match status" value="1"/>
</dbReference>
<dbReference type="CDD" id="cd21123">
    <property type="entry name" value="SPASM_MftC-like"/>
    <property type="match status" value="1"/>
</dbReference>
<dbReference type="SFLD" id="SFLDG01386">
    <property type="entry name" value="main_SPASM_domain-containing"/>
    <property type="match status" value="1"/>
</dbReference>
<evidence type="ECO:0000256" key="1">
    <source>
        <dbReference type="ARBA" id="ARBA00001966"/>
    </source>
</evidence>
<proteinExistence type="predicted"/>
<keyword evidence="8" id="KW-0808">Transferase</keyword>
<keyword evidence="6" id="KW-0411">Iron-sulfur</keyword>
<evidence type="ECO:0000313" key="8">
    <source>
        <dbReference type="EMBL" id="CEO87940.1"/>
    </source>
</evidence>
<accession>A0A0B7MCY9</accession>
<dbReference type="OrthoDB" id="9808591at2"/>
<evidence type="ECO:0000313" key="9">
    <source>
        <dbReference type="Proteomes" id="UP000046155"/>
    </source>
</evidence>
<keyword evidence="3" id="KW-0949">S-adenosyl-L-methionine</keyword>
<dbReference type="SUPFAM" id="SSF102114">
    <property type="entry name" value="Radical SAM enzymes"/>
    <property type="match status" value="1"/>
</dbReference>
<sequence>MGLGLHLVTVEMTGRCNLSCSHCYRWGNEQDDLIDFDLLIDQLSEIKPYYITVSGGEPLLLSDIFYLSEKLKNVCQKLLLTTNGTLVRKFPRDNFRIFADVQISLDGDRDTHEAIRGKGSFEKAMDAARYLSGNVPVSMQCTVNQSNYKQLSSIVQVCKTAGVTPKMGRMCGFGRDDLAPIGDPHLWKDLLQSTISCGMLNDDPLSFWFDEKKKKSCKPNKITGGCTAGIAGIAISPALDVYPCVKLRVPAGNLKKQSLKEIWLNSPLFNELRDWRNLRGYCTDCEFVSVCRGCRADAWARTGDYLNSDPLCWLEGDS</sequence>
<evidence type="ECO:0000259" key="7">
    <source>
        <dbReference type="PROSITE" id="PS51918"/>
    </source>
</evidence>
<dbReference type="SFLD" id="SFLDG01067">
    <property type="entry name" value="SPASM/twitch_domain_containing"/>
    <property type="match status" value="1"/>
</dbReference>
<organism evidence="8 9">
    <name type="scientific">Syntrophaceticus schinkii</name>
    <dbReference type="NCBI Taxonomy" id="499207"/>
    <lineage>
        <taxon>Bacteria</taxon>
        <taxon>Bacillati</taxon>
        <taxon>Bacillota</taxon>
        <taxon>Clostridia</taxon>
        <taxon>Thermoanaerobacterales</taxon>
        <taxon>Thermoanaerobacterales Family III. Incertae Sedis</taxon>
        <taxon>Syntrophaceticus</taxon>
    </lineage>
</organism>
<dbReference type="Proteomes" id="UP000046155">
    <property type="component" value="Unassembled WGS sequence"/>
</dbReference>
<dbReference type="RefSeq" id="WP_044664209.1">
    <property type="nucleotide sequence ID" value="NZ_CDRZ01000041.1"/>
</dbReference>
<dbReference type="GO" id="GO:0046872">
    <property type="term" value="F:metal ion binding"/>
    <property type="evidence" value="ECO:0007669"/>
    <property type="project" value="UniProtKB-KW"/>
</dbReference>
<dbReference type="GO" id="GO:0051539">
    <property type="term" value="F:4 iron, 4 sulfur cluster binding"/>
    <property type="evidence" value="ECO:0007669"/>
    <property type="project" value="UniProtKB-KW"/>
</dbReference>
<dbReference type="AlphaFoldDB" id="A0A0B7MCY9"/>
<evidence type="ECO:0000256" key="2">
    <source>
        <dbReference type="ARBA" id="ARBA00022485"/>
    </source>
</evidence>
<protein>
    <submittedName>
        <fullName evidence="8">Putative mycofactocin radical SAM maturase MftC</fullName>
        <ecNumber evidence="8">2.-.-.-</ecNumber>
    </submittedName>
</protein>
<evidence type="ECO:0000256" key="3">
    <source>
        <dbReference type="ARBA" id="ARBA00022691"/>
    </source>
</evidence>
<dbReference type="PROSITE" id="PS51918">
    <property type="entry name" value="RADICAL_SAM"/>
    <property type="match status" value="1"/>
</dbReference>
<dbReference type="InterPro" id="IPR013785">
    <property type="entry name" value="Aldolase_TIM"/>
</dbReference>
<evidence type="ECO:0000256" key="5">
    <source>
        <dbReference type="ARBA" id="ARBA00023004"/>
    </source>
</evidence>
<keyword evidence="4" id="KW-0479">Metal-binding</keyword>
<dbReference type="InterPro" id="IPR058240">
    <property type="entry name" value="rSAM_sf"/>
</dbReference>
<dbReference type="InterPro" id="IPR023885">
    <property type="entry name" value="4Fe4S-binding_SPASM_dom"/>
</dbReference>
<dbReference type="InterPro" id="IPR050377">
    <property type="entry name" value="Radical_SAM_PqqE_MftC-like"/>
</dbReference>
<evidence type="ECO:0000256" key="6">
    <source>
        <dbReference type="ARBA" id="ARBA00023014"/>
    </source>
</evidence>
<dbReference type="EC" id="2.-.-.-" evidence="8"/>
<keyword evidence="5" id="KW-0408">Iron</keyword>
<dbReference type="SFLD" id="SFLDS00029">
    <property type="entry name" value="Radical_SAM"/>
    <property type="match status" value="1"/>
</dbReference>
<dbReference type="EMBL" id="CDRZ01000041">
    <property type="protein sequence ID" value="CEO87940.1"/>
    <property type="molecule type" value="Genomic_DNA"/>
</dbReference>
<gene>
    <name evidence="8" type="ORF">SSCH_1350021</name>
</gene>
<dbReference type="PANTHER" id="PTHR11228">
    <property type="entry name" value="RADICAL SAM DOMAIN PROTEIN"/>
    <property type="match status" value="1"/>
</dbReference>
<keyword evidence="2" id="KW-0004">4Fe-4S</keyword>
<reference evidence="9" key="1">
    <citation type="submission" date="2015-01" db="EMBL/GenBank/DDBJ databases">
        <authorList>
            <person name="Manzoor Shahid"/>
            <person name="Zubair Saima"/>
        </authorList>
    </citation>
    <scope>NUCLEOTIDE SEQUENCE [LARGE SCALE GENOMIC DNA]</scope>
    <source>
        <strain evidence="9">Sp3</strain>
    </source>
</reference>
<dbReference type="GO" id="GO:0016740">
    <property type="term" value="F:transferase activity"/>
    <property type="evidence" value="ECO:0007669"/>
    <property type="project" value="UniProtKB-KW"/>
</dbReference>